<keyword evidence="1" id="KW-0812">Transmembrane</keyword>
<evidence type="ECO:0000313" key="2">
    <source>
        <dbReference type="EMBL" id="BBN07323.1"/>
    </source>
</evidence>
<reference evidence="5" key="3">
    <citation type="journal article" date="2020" name="Curr. Biol.">
        <title>Chromatin organization in early land plants reveals an ancestral association between H3K27me3, transposons, and constitutive heterochromatin.</title>
        <authorList>
            <person name="Montgomery S.A."/>
            <person name="Tanizawa Y."/>
            <person name="Galik B."/>
            <person name="Wang N."/>
            <person name="Ito T."/>
            <person name="Mochizuki T."/>
            <person name="Akimcheva S."/>
            <person name="Bowman J.L."/>
            <person name="Cognat V."/>
            <person name="Marechal-Drouard L."/>
            <person name="Ekker H."/>
            <person name="Hong S.F."/>
            <person name="Kohchi T."/>
            <person name="Lin S.S."/>
            <person name="Liu L.D."/>
            <person name="Nakamura Y."/>
            <person name="Valeeva L.R."/>
            <person name="Shakirov E.V."/>
            <person name="Shippen D.E."/>
            <person name="Wei W.L."/>
            <person name="Yagura M."/>
            <person name="Yamaoka S."/>
            <person name="Yamato K.T."/>
            <person name="Liu C."/>
            <person name="Berger F."/>
        </authorList>
    </citation>
    <scope>NUCLEOTIDE SEQUENCE [LARGE SCALE GENOMIC DNA]</scope>
    <source>
        <strain evidence="5">Tak-1</strain>
    </source>
</reference>
<dbReference type="EMBL" id="LVLJ01003740">
    <property type="protein sequence ID" value="OAE19934.1"/>
    <property type="molecule type" value="Genomic_DNA"/>
</dbReference>
<proteinExistence type="predicted"/>
<evidence type="ECO:0000313" key="5">
    <source>
        <dbReference type="Proteomes" id="UP001162541"/>
    </source>
</evidence>
<evidence type="ECO:0000313" key="4">
    <source>
        <dbReference type="Proteomes" id="UP000077202"/>
    </source>
</evidence>
<sequence>MSAGGGQMVSFTKVILPAVFASFVPAYLFWDLARNRKVFGGTCAASYADNNWQKETIAKFDSGWPREAGSPVVMNPIGRQNFSKV</sequence>
<dbReference type="AlphaFoldDB" id="A0A176VGA6"/>
<keyword evidence="1" id="KW-0472">Membrane</keyword>
<dbReference type="InterPro" id="IPR009515">
    <property type="entry name" value="DUF1138"/>
</dbReference>
<evidence type="ECO:0000256" key="1">
    <source>
        <dbReference type="SAM" id="Phobius"/>
    </source>
</evidence>
<dbReference type="Proteomes" id="UP001162541">
    <property type="component" value="Chromosome 4"/>
</dbReference>
<feature type="transmembrane region" description="Helical" evidence="1">
    <location>
        <begin position="14"/>
        <end position="30"/>
    </location>
</feature>
<protein>
    <submittedName>
        <fullName evidence="3">Uncharacterized protein</fullName>
    </submittedName>
</protein>
<dbReference type="Pfam" id="PF06592">
    <property type="entry name" value="DUF1138"/>
    <property type="match status" value="1"/>
</dbReference>
<evidence type="ECO:0000313" key="3">
    <source>
        <dbReference type="EMBL" id="OAE19934.1"/>
    </source>
</evidence>
<dbReference type="PANTHER" id="PTHR34267:SF17">
    <property type="entry name" value="OS06G0114500 PROTEIN"/>
    <property type="match status" value="1"/>
</dbReference>
<dbReference type="PANTHER" id="PTHR34267">
    <property type="entry name" value="OS11G0161033 PROTEIN"/>
    <property type="match status" value="1"/>
</dbReference>
<dbReference type="Proteomes" id="UP000077202">
    <property type="component" value="Unassembled WGS sequence"/>
</dbReference>
<name>A0A176VGA6_MARPO</name>
<reference evidence="3 4" key="1">
    <citation type="submission" date="2016-03" db="EMBL/GenBank/DDBJ databases">
        <title>Mechanisms controlling the formation of the plant cell surface in tip-growing cells are functionally conserved among land plants.</title>
        <authorList>
            <person name="Honkanen S."/>
            <person name="Jones V.A."/>
            <person name="Morieri G."/>
            <person name="Champion C."/>
            <person name="Hetherington A.J."/>
            <person name="Kelly S."/>
            <person name="Saint-Marcoux D."/>
            <person name="Proust H."/>
            <person name="Prescott H."/>
            <person name="Dolan L."/>
        </authorList>
    </citation>
    <scope>NUCLEOTIDE SEQUENCE [LARGE SCALE GENOMIC DNA]</scope>
    <source>
        <strain evidence="4">cv. Tak-1 and cv. Tak-2</strain>
        <tissue evidence="3">Whole gametophyte</tissue>
    </source>
</reference>
<gene>
    <name evidence="3" type="ORF">AXG93_1520s1070</name>
    <name evidence="2" type="ORF">Mp_4g02890</name>
</gene>
<accession>A0A176VGA6</accession>
<keyword evidence="4" id="KW-1185">Reference proteome</keyword>
<keyword evidence="1" id="KW-1133">Transmembrane helix</keyword>
<reference evidence="2" key="2">
    <citation type="journal article" date="2019" name="Curr. Biol.">
        <title>Chromatin organization in early land plants reveals an ancestral association between H3K27me3, transposons, and constitutive heterochromatin.</title>
        <authorList>
            <person name="Montgomery S.A."/>
            <person name="Tanizawa Y."/>
            <person name="Galik B."/>
            <person name="Wang N."/>
            <person name="Ito T."/>
            <person name="Mochizuki T."/>
            <person name="Akimcheva S."/>
            <person name="Bowman J."/>
            <person name="Cognat V."/>
            <person name="Drouard L."/>
            <person name="Ekker H."/>
            <person name="Houng S."/>
            <person name="Kohchi T."/>
            <person name="Lin S."/>
            <person name="Liu L.D."/>
            <person name="Nakamura Y."/>
            <person name="Valeeva L.R."/>
            <person name="Shakirov E.V."/>
            <person name="Shippen D.E."/>
            <person name="Wei W."/>
            <person name="Yagura M."/>
            <person name="Yamaoka S."/>
            <person name="Yamato K.T."/>
            <person name="Liu C."/>
            <person name="Berger F."/>
        </authorList>
    </citation>
    <scope>NUCLEOTIDE SEQUENCE [LARGE SCALE GENOMIC DNA]</scope>
    <source>
        <strain evidence="2">Tak-1</strain>
    </source>
</reference>
<organism evidence="3 4">
    <name type="scientific">Marchantia polymorpha subsp. ruderalis</name>
    <dbReference type="NCBI Taxonomy" id="1480154"/>
    <lineage>
        <taxon>Eukaryota</taxon>
        <taxon>Viridiplantae</taxon>
        <taxon>Streptophyta</taxon>
        <taxon>Embryophyta</taxon>
        <taxon>Marchantiophyta</taxon>
        <taxon>Marchantiopsida</taxon>
        <taxon>Marchantiidae</taxon>
        <taxon>Marchantiales</taxon>
        <taxon>Marchantiaceae</taxon>
        <taxon>Marchantia</taxon>
    </lineage>
</organism>
<dbReference type="EMBL" id="AP019869">
    <property type="protein sequence ID" value="BBN07323.1"/>
    <property type="molecule type" value="Genomic_DNA"/>
</dbReference>